<keyword evidence="2" id="KW-1185">Reference proteome</keyword>
<accession>A0AAN6T7D9</accession>
<comment type="caution">
    <text evidence="1">The sequence shown here is derived from an EMBL/GenBank/DDBJ whole genome shotgun (WGS) entry which is preliminary data.</text>
</comment>
<dbReference type="Proteomes" id="UP001305647">
    <property type="component" value="Unassembled WGS sequence"/>
</dbReference>
<dbReference type="AlphaFoldDB" id="A0AAN6T7D9"/>
<proteinExistence type="predicted"/>
<dbReference type="Gene3D" id="3.40.50.300">
    <property type="entry name" value="P-loop containing nucleotide triphosphate hydrolases"/>
    <property type="match status" value="1"/>
</dbReference>
<dbReference type="EMBL" id="MU863624">
    <property type="protein sequence ID" value="KAK4106784.1"/>
    <property type="molecule type" value="Genomic_DNA"/>
</dbReference>
<gene>
    <name evidence="1" type="ORF">N658DRAFT_503185</name>
</gene>
<reference evidence="1" key="2">
    <citation type="submission" date="2023-05" db="EMBL/GenBank/DDBJ databases">
        <authorList>
            <consortium name="Lawrence Berkeley National Laboratory"/>
            <person name="Steindorff A."/>
            <person name="Hensen N."/>
            <person name="Bonometti L."/>
            <person name="Westerberg I."/>
            <person name="Brannstrom I.O."/>
            <person name="Guillou S."/>
            <person name="Cros-Aarteil S."/>
            <person name="Calhoun S."/>
            <person name="Haridas S."/>
            <person name="Kuo A."/>
            <person name="Mondo S."/>
            <person name="Pangilinan J."/>
            <person name="Riley R."/>
            <person name="Labutti K."/>
            <person name="Andreopoulos B."/>
            <person name="Lipzen A."/>
            <person name="Chen C."/>
            <person name="Yanf M."/>
            <person name="Daum C."/>
            <person name="Ng V."/>
            <person name="Clum A."/>
            <person name="Ohm R."/>
            <person name="Martin F."/>
            <person name="Silar P."/>
            <person name="Natvig D."/>
            <person name="Lalanne C."/>
            <person name="Gautier V."/>
            <person name="Ament-Velasquez S.L."/>
            <person name="Kruys A."/>
            <person name="Hutchinson M.I."/>
            <person name="Powell A.J."/>
            <person name="Barry K."/>
            <person name="Miller A.N."/>
            <person name="Grigoriev I.V."/>
            <person name="Debuchy R."/>
            <person name="Gladieux P."/>
            <person name="Thoren M.H."/>
            <person name="Johannesson H."/>
        </authorList>
    </citation>
    <scope>NUCLEOTIDE SEQUENCE</scope>
    <source>
        <strain evidence="1">CBS 757.83</strain>
    </source>
</reference>
<organism evidence="1 2">
    <name type="scientific">Parathielavia hyrcaniae</name>
    <dbReference type="NCBI Taxonomy" id="113614"/>
    <lineage>
        <taxon>Eukaryota</taxon>
        <taxon>Fungi</taxon>
        <taxon>Dikarya</taxon>
        <taxon>Ascomycota</taxon>
        <taxon>Pezizomycotina</taxon>
        <taxon>Sordariomycetes</taxon>
        <taxon>Sordariomycetidae</taxon>
        <taxon>Sordariales</taxon>
        <taxon>Chaetomiaceae</taxon>
        <taxon>Parathielavia</taxon>
    </lineage>
</organism>
<evidence type="ECO:0000313" key="2">
    <source>
        <dbReference type="Proteomes" id="UP001305647"/>
    </source>
</evidence>
<dbReference type="SUPFAM" id="SSF52540">
    <property type="entry name" value="P-loop containing nucleoside triphosphate hydrolases"/>
    <property type="match status" value="1"/>
</dbReference>
<sequence length="119" mass="13217">MLRVTETIDKALRPVSFEDPGNKPFILIGVMGIFGEGVNGMQKACYSVTVDLPFSKALRAQVRSRTFRYGKVHASKHYELVSLHPAERAILTQHEKRDEEFQRILAGPAGDTGEFAGRG</sequence>
<dbReference type="InterPro" id="IPR027417">
    <property type="entry name" value="P-loop_NTPase"/>
</dbReference>
<evidence type="ECO:0000313" key="1">
    <source>
        <dbReference type="EMBL" id="KAK4106784.1"/>
    </source>
</evidence>
<reference evidence="1" key="1">
    <citation type="journal article" date="2023" name="Mol. Phylogenet. Evol.">
        <title>Genome-scale phylogeny and comparative genomics of the fungal order Sordariales.</title>
        <authorList>
            <person name="Hensen N."/>
            <person name="Bonometti L."/>
            <person name="Westerberg I."/>
            <person name="Brannstrom I.O."/>
            <person name="Guillou S."/>
            <person name="Cros-Aarteil S."/>
            <person name="Calhoun S."/>
            <person name="Haridas S."/>
            <person name="Kuo A."/>
            <person name="Mondo S."/>
            <person name="Pangilinan J."/>
            <person name="Riley R."/>
            <person name="LaButti K."/>
            <person name="Andreopoulos B."/>
            <person name="Lipzen A."/>
            <person name="Chen C."/>
            <person name="Yan M."/>
            <person name="Daum C."/>
            <person name="Ng V."/>
            <person name="Clum A."/>
            <person name="Steindorff A."/>
            <person name="Ohm R.A."/>
            <person name="Martin F."/>
            <person name="Silar P."/>
            <person name="Natvig D.O."/>
            <person name="Lalanne C."/>
            <person name="Gautier V."/>
            <person name="Ament-Velasquez S.L."/>
            <person name="Kruys A."/>
            <person name="Hutchinson M.I."/>
            <person name="Powell A.J."/>
            <person name="Barry K."/>
            <person name="Miller A.N."/>
            <person name="Grigoriev I.V."/>
            <person name="Debuchy R."/>
            <person name="Gladieux P."/>
            <person name="Hiltunen Thoren M."/>
            <person name="Johannesson H."/>
        </authorList>
    </citation>
    <scope>NUCLEOTIDE SEQUENCE</scope>
    <source>
        <strain evidence="1">CBS 757.83</strain>
    </source>
</reference>
<protein>
    <submittedName>
        <fullName evidence="1">Uncharacterized protein</fullName>
    </submittedName>
</protein>
<name>A0AAN6T7D9_9PEZI</name>